<evidence type="ECO:0000256" key="6">
    <source>
        <dbReference type="ARBA" id="ARBA00023136"/>
    </source>
</evidence>
<dbReference type="EMBL" id="MEUB01000042">
    <property type="protein sequence ID" value="OGC21441.1"/>
    <property type="molecule type" value="Genomic_DNA"/>
</dbReference>
<dbReference type="InterPro" id="IPR002771">
    <property type="entry name" value="Multi_antbiot-R_MarC"/>
</dbReference>
<dbReference type="AlphaFoldDB" id="A0A1F4SLX1"/>
<gene>
    <name evidence="8" type="ORF">A2310_08005</name>
</gene>
<evidence type="ECO:0000256" key="7">
    <source>
        <dbReference type="RuleBase" id="RU362048"/>
    </source>
</evidence>
<evidence type="ECO:0000256" key="3">
    <source>
        <dbReference type="ARBA" id="ARBA00022475"/>
    </source>
</evidence>
<feature type="transmembrane region" description="Helical" evidence="7">
    <location>
        <begin position="76"/>
        <end position="95"/>
    </location>
</feature>
<evidence type="ECO:0000256" key="5">
    <source>
        <dbReference type="ARBA" id="ARBA00022989"/>
    </source>
</evidence>
<comment type="similarity">
    <text evidence="2 7">Belongs to the UPF0056 (MarC) family.</text>
</comment>
<accession>A0A1F4SLX1</accession>
<reference evidence="8 9" key="1">
    <citation type="journal article" date="2016" name="Nat. Commun.">
        <title>Thousands of microbial genomes shed light on interconnected biogeochemical processes in an aquifer system.</title>
        <authorList>
            <person name="Anantharaman K."/>
            <person name="Brown C.T."/>
            <person name="Hug L.A."/>
            <person name="Sharon I."/>
            <person name="Castelle C.J."/>
            <person name="Probst A.J."/>
            <person name="Thomas B.C."/>
            <person name="Singh A."/>
            <person name="Wilkins M.J."/>
            <person name="Karaoz U."/>
            <person name="Brodie E.L."/>
            <person name="Williams K.H."/>
            <person name="Hubbard S.S."/>
            <person name="Banfield J.F."/>
        </authorList>
    </citation>
    <scope>NUCLEOTIDE SEQUENCE [LARGE SCALE GENOMIC DNA]</scope>
</reference>
<dbReference type="Proteomes" id="UP000178417">
    <property type="component" value="Unassembled WGS sequence"/>
</dbReference>
<evidence type="ECO:0000313" key="9">
    <source>
        <dbReference type="Proteomes" id="UP000178417"/>
    </source>
</evidence>
<dbReference type="NCBIfam" id="TIGR00427">
    <property type="entry name" value="NAAT family transporter"/>
    <property type="match status" value="1"/>
</dbReference>
<keyword evidence="4 7" id="KW-0812">Transmembrane</keyword>
<dbReference type="PANTHER" id="PTHR33508:SF1">
    <property type="entry name" value="UPF0056 MEMBRANE PROTEIN YHCE"/>
    <property type="match status" value="1"/>
</dbReference>
<dbReference type="GO" id="GO:0005886">
    <property type="term" value="C:plasma membrane"/>
    <property type="evidence" value="ECO:0007669"/>
    <property type="project" value="UniProtKB-SubCell"/>
</dbReference>
<comment type="caution">
    <text evidence="8">The sequence shown here is derived from an EMBL/GenBank/DDBJ whole genome shotgun (WGS) entry which is preliminary data.</text>
</comment>
<dbReference type="STRING" id="1802579.A2310_08005"/>
<protein>
    <recommendedName>
        <fullName evidence="7">UPF0056 membrane protein</fullName>
    </recommendedName>
</protein>
<feature type="transmembrane region" description="Helical" evidence="7">
    <location>
        <begin position="134"/>
        <end position="153"/>
    </location>
</feature>
<proteinExistence type="inferred from homology"/>
<keyword evidence="3" id="KW-1003">Cell membrane</keyword>
<evidence type="ECO:0000256" key="4">
    <source>
        <dbReference type="ARBA" id="ARBA00022692"/>
    </source>
</evidence>
<feature type="transmembrane region" description="Helical" evidence="7">
    <location>
        <begin position="107"/>
        <end position="128"/>
    </location>
</feature>
<sequence length="197" mass="21268">MILTALFIIVGQLFVITDAVGNLPIFYSITKGLDKKERHETFLTAAIFSFILLVVFTFLGKFILDIFGIKMSDFRIAGGILILVIAIIILVRGSLFQAKEKIEVGVVPLGCPLLTGPGAITTSMVALATYGAPVTLLAITINFLLSVLVLSFGERIFKTIGETGAMIIGRIMTIILAAIAVSFIHSGISMWIAEFTR</sequence>
<organism evidence="8 9">
    <name type="scientific">candidate division WOR-1 bacterium RIFOXYB2_FULL_37_13</name>
    <dbReference type="NCBI Taxonomy" id="1802579"/>
    <lineage>
        <taxon>Bacteria</taxon>
        <taxon>Bacillati</taxon>
        <taxon>Saganbacteria</taxon>
    </lineage>
</organism>
<dbReference type="PANTHER" id="PTHR33508">
    <property type="entry name" value="UPF0056 MEMBRANE PROTEIN YHCE"/>
    <property type="match status" value="1"/>
</dbReference>
<evidence type="ECO:0000256" key="2">
    <source>
        <dbReference type="ARBA" id="ARBA00009784"/>
    </source>
</evidence>
<evidence type="ECO:0000256" key="1">
    <source>
        <dbReference type="ARBA" id="ARBA00004651"/>
    </source>
</evidence>
<name>A0A1F4SLX1_UNCSA</name>
<feature type="transmembrane region" description="Helical" evidence="7">
    <location>
        <begin position="174"/>
        <end position="193"/>
    </location>
</feature>
<keyword evidence="5 7" id="KW-1133">Transmembrane helix</keyword>
<comment type="subcellular location">
    <subcellularLocation>
        <location evidence="1 7">Cell membrane</location>
        <topology evidence="1 7">Multi-pass membrane protein</topology>
    </subcellularLocation>
</comment>
<feature type="transmembrane region" description="Helical" evidence="7">
    <location>
        <begin position="6"/>
        <end position="29"/>
    </location>
</feature>
<keyword evidence="6 7" id="KW-0472">Membrane</keyword>
<feature type="transmembrane region" description="Helical" evidence="7">
    <location>
        <begin position="41"/>
        <end position="64"/>
    </location>
</feature>
<dbReference type="Pfam" id="PF01914">
    <property type="entry name" value="MarC"/>
    <property type="match status" value="1"/>
</dbReference>
<evidence type="ECO:0000313" key="8">
    <source>
        <dbReference type="EMBL" id="OGC21441.1"/>
    </source>
</evidence>